<dbReference type="Proteomes" id="UP000230607">
    <property type="component" value="Chromosome 1"/>
</dbReference>
<name>A0A2H1FDL3_9ARCH</name>
<dbReference type="Pfam" id="PF17991">
    <property type="entry name" value="Thioredoxin_10"/>
    <property type="match status" value="1"/>
</dbReference>
<evidence type="ECO:0000313" key="2">
    <source>
        <dbReference type="EMBL" id="SMH70866.1"/>
    </source>
</evidence>
<evidence type="ECO:0000259" key="1">
    <source>
        <dbReference type="Pfam" id="PF17991"/>
    </source>
</evidence>
<evidence type="ECO:0000313" key="3">
    <source>
        <dbReference type="Proteomes" id="UP000230607"/>
    </source>
</evidence>
<dbReference type="InterPro" id="IPR041017">
    <property type="entry name" value="Thioredoxin_10"/>
</dbReference>
<proteinExistence type="predicted"/>
<dbReference type="AlphaFoldDB" id="A0A2H1FDL3"/>
<dbReference type="Gene3D" id="2.60.120.260">
    <property type="entry name" value="Galactose-binding domain-like"/>
    <property type="match status" value="1"/>
</dbReference>
<dbReference type="EMBL" id="LT841358">
    <property type="protein sequence ID" value="SMH70866.1"/>
    <property type="molecule type" value="Genomic_DNA"/>
</dbReference>
<gene>
    <name evidence="2" type="ORF">NCS_10673</name>
</gene>
<accession>A0A2H1FDL3</accession>
<feature type="domain" description="DipZ thioredoxin-like C-terminal" evidence="1">
    <location>
        <begin position="43"/>
        <end position="80"/>
    </location>
</feature>
<keyword evidence="3" id="KW-1185">Reference proteome</keyword>
<organism evidence="2 3">
    <name type="scientific">Candidatus Nitrosotalea okcheonensis</name>
    <dbReference type="NCBI Taxonomy" id="1903276"/>
    <lineage>
        <taxon>Archaea</taxon>
        <taxon>Nitrososphaerota</taxon>
        <taxon>Nitrososphaeria</taxon>
        <taxon>Nitrosotaleales</taxon>
        <taxon>Nitrosotaleaceae</taxon>
        <taxon>Nitrosotalea</taxon>
    </lineage>
</organism>
<sequence>MPVIPAFLAHISGTILTELQRNNEMITLSQAMMQIKIPNVVVAVISENRLYNIILSKQAGSHTLTIIGHPGFQIYTFTFG</sequence>
<reference evidence="3" key="1">
    <citation type="submission" date="2017-03" db="EMBL/GenBank/DDBJ databases">
        <authorList>
            <person name="Herbold C."/>
        </authorList>
    </citation>
    <scope>NUCLEOTIDE SEQUENCE [LARGE SCALE GENOMIC DNA]</scope>
</reference>
<protein>
    <recommendedName>
        <fullName evidence="1">DipZ thioredoxin-like C-terminal domain-containing protein</fullName>
    </recommendedName>
</protein>